<dbReference type="Gene3D" id="3.30.450.20">
    <property type="entry name" value="PAS domain"/>
    <property type="match status" value="2"/>
</dbReference>
<dbReference type="PANTHER" id="PTHR44757">
    <property type="entry name" value="DIGUANYLATE CYCLASE DGCP"/>
    <property type="match status" value="1"/>
</dbReference>
<dbReference type="CDD" id="cd00130">
    <property type="entry name" value="PAS"/>
    <property type="match status" value="1"/>
</dbReference>
<dbReference type="InterPro" id="IPR025991">
    <property type="entry name" value="Chemoreceptor_zinc-bind_dom"/>
</dbReference>
<dbReference type="RefSeq" id="WP_226832985.1">
    <property type="nucleotide sequence ID" value="NZ_AP018795.1"/>
</dbReference>
<accession>A0A2Z6IL85</accession>
<feature type="domain" description="PAS" evidence="2">
    <location>
        <begin position="366"/>
        <end position="439"/>
    </location>
</feature>
<dbReference type="AlphaFoldDB" id="A0A2Z6IL85"/>
<dbReference type="InterPro" id="IPR001610">
    <property type="entry name" value="PAC"/>
</dbReference>
<organism evidence="6 7">
    <name type="scientific">Acidithiobacillus ferridurans</name>
    <dbReference type="NCBI Taxonomy" id="1232575"/>
    <lineage>
        <taxon>Bacteria</taxon>
        <taxon>Pseudomonadati</taxon>
        <taxon>Pseudomonadota</taxon>
        <taxon>Acidithiobacillia</taxon>
        <taxon>Acidithiobacillales</taxon>
        <taxon>Acidithiobacillaceae</taxon>
        <taxon>Acidithiobacillus</taxon>
    </lineage>
</organism>
<dbReference type="Pfam" id="PF13682">
    <property type="entry name" value="CZB"/>
    <property type="match status" value="1"/>
</dbReference>
<evidence type="ECO:0000313" key="6">
    <source>
        <dbReference type="EMBL" id="BBF66302.1"/>
    </source>
</evidence>
<keyword evidence="1" id="KW-0812">Transmembrane</keyword>
<dbReference type="CDD" id="cd01949">
    <property type="entry name" value="GGDEF"/>
    <property type="match status" value="1"/>
</dbReference>
<dbReference type="EMBL" id="AP018795">
    <property type="protein sequence ID" value="BBF66302.1"/>
    <property type="molecule type" value="Genomic_DNA"/>
</dbReference>
<sequence length="1045" mass="115495">MFYKYGTDNVQGRSLNHSHPQSPRHNSYVPRWLHRLWLGFMAVVLVAGAWLAWSDWQQTRSWEISGLRTLVASVAEGTRVMLDGTRISLVLLGRQLESGSPVLGPGAGKMLRDYLALQPDLAAVGTRIPDGQVLTAGGGRHFLADLLFALDNPVNARRLGLNPVQRSALAQCLHSPGFCLGPPVRDVFAGAGHGLWMIPLFQVVPIKGGSRQLVALLPLVDGRMPSWRGLPLPSRVSIFLLRDDGFLESRSPPPTQTTYAVRQHGIAARYVLAHPELPSGVYYGLSTAVDQWRLGAVQRIKGYPLVAGVGIPRSVLWADWWNSVEGPAAGAFGLLLLSIFGYGYLRRVGREREGERQSAEQTLWEEKERAEVTLHSIGDAVITTDTEGRVMDMNVVAEALMGYARTEAVGRPLEDVFRIVQEGSHAHLDNPVRRVLEEGQVVRLANHTMLLTKDGQERAIEDSAAPIRDRQGVLLGVVLVFHDVTEKRRLIAELAHQATHDALTGLPNRVLFMDRLGHDRAQTLRHEHLLAVGILDLDGFKQVNDHFGHASGDALLQEMAQRLRREMRSGDTLARMGGDEFGLLLPDVGNLEQVEDACTRLLEVLRAPFYLGDEEIPLSSSIGLTSYPLDDSLPEDLLRHADLALYAAKAAGRDRYHWFDWPMDKLQQEAMEVRKMTENALDRGRLLLHYQPVVEIGNGPVGVEALIRLDHPERGLLPPAAFAAALDAPRLTRRIGCFVLATALTQTQTWHRQGMPLRISVNISAHHLLDQRFLSDLRAALDAHPDLPPSAVEIEITETAPLLDFAGARETLLACNRLGVRIALDDFGTGNASLTYLQKLPAQTIKIDQSFVRDIINDPKDYAIVSGVVTSARLLGLEVIAEGVETAEHAAMLGHLQCHCLQGYAIARPMAPEAIPGWIRQYKPLRYHGFSATPTPTGMISIHNQRVKRFIEALRHQTPFPSLVIEPEAEQQCHLGLWLQGEGRLQYGDDAAFYQQLLARHAHLHALAREAKALYDAGDGEGAEQKGAELERENQALNSLIITTH</sequence>
<dbReference type="SUPFAM" id="SSF55073">
    <property type="entry name" value="Nucleotide cyclase"/>
    <property type="match status" value="1"/>
</dbReference>
<gene>
    <name evidence="6" type="ORF">AFERRID_25200</name>
</gene>
<dbReference type="InterPro" id="IPR052155">
    <property type="entry name" value="Biofilm_reg_signaling"/>
</dbReference>
<protein>
    <submittedName>
        <fullName evidence="6">Putative signaling protein</fullName>
    </submittedName>
</protein>
<dbReference type="SMART" id="SM00267">
    <property type="entry name" value="GGDEF"/>
    <property type="match status" value="1"/>
</dbReference>
<dbReference type="PROSITE" id="PS50887">
    <property type="entry name" value="GGDEF"/>
    <property type="match status" value="1"/>
</dbReference>
<evidence type="ECO:0000256" key="1">
    <source>
        <dbReference type="SAM" id="Phobius"/>
    </source>
</evidence>
<dbReference type="SMART" id="SM00052">
    <property type="entry name" value="EAL"/>
    <property type="match status" value="1"/>
</dbReference>
<dbReference type="GO" id="GO:0003824">
    <property type="term" value="F:catalytic activity"/>
    <property type="evidence" value="ECO:0007669"/>
    <property type="project" value="UniProtKB-ARBA"/>
</dbReference>
<dbReference type="InterPro" id="IPR000160">
    <property type="entry name" value="GGDEF_dom"/>
</dbReference>
<dbReference type="Gene3D" id="3.20.20.450">
    <property type="entry name" value="EAL domain"/>
    <property type="match status" value="1"/>
</dbReference>
<dbReference type="KEGG" id="afj:AFERRID_25200"/>
<feature type="domain" description="EAL" evidence="4">
    <location>
        <begin position="670"/>
        <end position="923"/>
    </location>
</feature>
<evidence type="ECO:0000259" key="4">
    <source>
        <dbReference type="PROSITE" id="PS50883"/>
    </source>
</evidence>
<dbReference type="SUPFAM" id="SSF141868">
    <property type="entry name" value="EAL domain-like"/>
    <property type="match status" value="1"/>
</dbReference>
<reference evidence="6 7" key="1">
    <citation type="journal article" date="2018" name="Microbiol. Resour. Announc.">
        <title>Complete Genome Sequence of Acidithiobacillus ferridurans JCM 18981.</title>
        <authorList>
            <person name="Miyauchi T."/>
            <person name="Kouzuma A."/>
            <person name="Abe T."/>
            <person name="Watanabe K."/>
        </authorList>
    </citation>
    <scope>NUCLEOTIDE SEQUENCE [LARGE SCALE GENOMIC DNA]</scope>
    <source>
        <strain evidence="7">ATCC 33020 / DSM 29468 / JCM 18981 / 11Fe</strain>
    </source>
</reference>
<dbReference type="NCBIfam" id="TIGR00254">
    <property type="entry name" value="GGDEF"/>
    <property type="match status" value="1"/>
</dbReference>
<keyword evidence="1" id="KW-1133">Transmembrane helix</keyword>
<dbReference type="SUPFAM" id="SSF55785">
    <property type="entry name" value="PYP-like sensor domain (PAS domain)"/>
    <property type="match status" value="1"/>
</dbReference>
<dbReference type="Proteomes" id="UP000280188">
    <property type="component" value="Chromosome"/>
</dbReference>
<dbReference type="Pfam" id="PF08448">
    <property type="entry name" value="PAS_4"/>
    <property type="match status" value="1"/>
</dbReference>
<dbReference type="InterPro" id="IPR043128">
    <property type="entry name" value="Rev_trsase/Diguanyl_cyclase"/>
</dbReference>
<feature type="domain" description="PAC" evidence="3">
    <location>
        <begin position="444"/>
        <end position="496"/>
    </location>
</feature>
<evidence type="ECO:0000259" key="2">
    <source>
        <dbReference type="PROSITE" id="PS50112"/>
    </source>
</evidence>
<name>A0A2Z6IL85_ACIFI</name>
<dbReference type="PROSITE" id="PS50113">
    <property type="entry name" value="PAC"/>
    <property type="match status" value="1"/>
</dbReference>
<dbReference type="CDD" id="cd12915">
    <property type="entry name" value="PDC2_DGC_like"/>
    <property type="match status" value="1"/>
</dbReference>
<dbReference type="InterPro" id="IPR000700">
    <property type="entry name" value="PAS-assoc_C"/>
</dbReference>
<dbReference type="Pfam" id="PF00563">
    <property type="entry name" value="EAL"/>
    <property type="match status" value="1"/>
</dbReference>
<dbReference type="FunFam" id="3.30.70.270:FF:000001">
    <property type="entry name" value="Diguanylate cyclase domain protein"/>
    <property type="match status" value="1"/>
</dbReference>
<dbReference type="SMART" id="SM00091">
    <property type="entry name" value="PAS"/>
    <property type="match status" value="1"/>
</dbReference>
<keyword evidence="1" id="KW-0472">Membrane</keyword>
<dbReference type="CDD" id="cd01948">
    <property type="entry name" value="EAL"/>
    <property type="match status" value="1"/>
</dbReference>
<evidence type="ECO:0000259" key="3">
    <source>
        <dbReference type="PROSITE" id="PS50113"/>
    </source>
</evidence>
<dbReference type="InterPro" id="IPR001633">
    <property type="entry name" value="EAL_dom"/>
</dbReference>
<dbReference type="InterPro" id="IPR013656">
    <property type="entry name" value="PAS_4"/>
</dbReference>
<proteinExistence type="predicted"/>
<dbReference type="NCBIfam" id="TIGR00229">
    <property type="entry name" value="sensory_box"/>
    <property type="match status" value="1"/>
</dbReference>
<dbReference type="SMART" id="SM00086">
    <property type="entry name" value="PAC"/>
    <property type="match status" value="1"/>
</dbReference>
<dbReference type="Pfam" id="PF00990">
    <property type="entry name" value="GGDEF"/>
    <property type="match status" value="1"/>
</dbReference>
<evidence type="ECO:0000313" key="7">
    <source>
        <dbReference type="Proteomes" id="UP000280188"/>
    </source>
</evidence>
<dbReference type="InterPro" id="IPR035919">
    <property type="entry name" value="EAL_sf"/>
</dbReference>
<dbReference type="PANTHER" id="PTHR44757:SF4">
    <property type="entry name" value="DIGUANYLATE CYCLASE DGCE-RELATED"/>
    <property type="match status" value="1"/>
</dbReference>
<feature type="domain" description="GGDEF" evidence="5">
    <location>
        <begin position="528"/>
        <end position="661"/>
    </location>
</feature>
<feature type="transmembrane region" description="Helical" evidence="1">
    <location>
        <begin position="32"/>
        <end position="53"/>
    </location>
</feature>
<evidence type="ECO:0000259" key="5">
    <source>
        <dbReference type="PROSITE" id="PS50887"/>
    </source>
</evidence>
<dbReference type="InterPro" id="IPR029787">
    <property type="entry name" value="Nucleotide_cyclase"/>
</dbReference>
<dbReference type="Gene3D" id="1.20.120.30">
    <property type="entry name" value="Aspartate receptor, ligand-binding domain"/>
    <property type="match status" value="1"/>
</dbReference>
<dbReference type="InterPro" id="IPR000014">
    <property type="entry name" value="PAS"/>
</dbReference>
<dbReference type="PROSITE" id="PS50112">
    <property type="entry name" value="PAS"/>
    <property type="match status" value="1"/>
</dbReference>
<dbReference type="InterPro" id="IPR035965">
    <property type="entry name" value="PAS-like_dom_sf"/>
</dbReference>
<dbReference type="PROSITE" id="PS50883">
    <property type="entry name" value="EAL"/>
    <property type="match status" value="1"/>
</dbReference>
<keyword evidence="7" id="KW-1185">Reference proteome</keyword>
<dbReference type="Gene3D" id="3.30.70.270">
    <property type="match status" value="1"/>
</dbReference>